<gene>
    <name evidence="1" type="ORF">SAMN05421827_10261</name>
</gene>
<reference evidence="2" key="1">
    <citation type="submission" date="2016-10" db="EMBL/GenBank/DDBJ databases">
        <authorList>
            <person name="Varghese N."/>
            <person name="Submissions S."/>
        </authorList>
    </citation>
    <scope>NUCLEOTIDE SEQUENCE [LARGE SCALE GENOMIC DNA]</scope>
    <source>
        <strain evidence="2">DSM 17933</strain>
    </source>
</reference>
<evidence type="ECO:0000313" key="2">
    <source>
        <dbReference type="Proteomes" id="UP000199643"/>
    </source>
</evidence>
<dbReference type="STRING" id="405671.SAMN05421827_10261"/>
<dbReference type="AlphaFoldDB" id="A0A1G7PW08"/>
<proteinExistence type="predicted"/>
<sequence length="29" mass="3368">MKIIKPKVSGIMYDPKVKETMLISDLKFN</sequence>
<organism evidence="1 2">
    <name type="scientific">Pedobacter terrae</name>
    <dbReference type="NCBI Taxonomy" id="405671"/>
    <lineage>
        <taxon>Bacteria</taxon>
        <taxon>Pseudomonadati</taxon>
        <taxon>Bacteroidota</taxon>
        <taxon>Sphingobacteriia</taxon>
        <taxon>Sphingobacteriales</taxon>
        <taxon>Sphingobacteriaceae</taxon>
        <taxon>Pedobacter</taxon>
    </lineage>
</organism>
<dbReference type="Proteomes" id="UP000199643">
    <property type="component" value="Unassembled WGS sequence"/>
</dbReference>
<name>A0A1G7PW08_9SPHI</name>
<accession>A0A1G7PW08</accession>
<protein>
    <submittedName>
        <fullName evidence="1">Uncharacterized protein</fullName>
    </submittedName>
</protein>
<dbReference type="EMBL" id="FNCH01000002">
    <property type="protein sequence ID" value="SDF90393.1"/>
    <property type="molecule type" value="Genomic_DNA"/>
</dbReference>
<evidence type="ECO:0000313" key="1">
    <source>
        <dbReference type="EMBL" id="SDF90393.1"/>
    </source>
</evidence>
<keyword evidence="2" id="KW-1185">Reference proteome</keyword>